<protein>
    <recommendedName>
        <fullName evidence="1">BLUF domain-containing protein</fullName>
    </recommendedName>
</protein>
<dbReference type="GO" id="GO:0071949">
    <property type="term" value="F:FAD binding"/>
    <property type="evidence" value="ECO:0007669"/>
    <property type="project" value="InterPro"/>
</dbReference>
<reference evidence="2 3" key="1">
    <citation type="submission" date="2019-12" db="EMBL/GenBank/DDBJ databases">
        <title>Genomic-based taxomic classification of the family Erythrobacteraceae.</title>
        <authorList>
            <person name="Xu L."/>
        </authorList>
    </citation>
    <scope>NUCLEOTIDE SEQUENCE [LARGE SCALE GENOMIC DNA]</scope>
    <source>
        <strain evidence="2 3">RC4-10-4</strain>
    </source>
</reference>
<dbReference type="InterPro" id="IPR036046">
    <property type="entry name" value="Acylphosphatase-like_dom_sf"/>
</dbReference>
<dbReference type="AlphaFoldDB" id="A0A845A179"/>
<dbReference type="Pfam" id="PF04940">
    <property type="entry name" value="BLUF"/>
    <property type="match status" value="1"/>
</dbReference>
<sequence length="117" mass="13355">MASSMAATLVEQSCARNKAMQITGCLLFDGDCFAQLLEGRENDVKLLMSSIGRDKRHTEIRVLERRFLQTRRCAQWSLGYFGPSRLIHRVIQRTMDEPTSQVAMRDLTELMIGFGNE</sequence>
<keyword evidence="3" id="KW-1185">Reference proteome</keyword>
<comment type="caution">
    <text evidence="2">The sequence shown here is derived from an EMBL/GenBank/DDBJ whole genome shotgun (WGS) entry which is preliminary data.</text>
</comment>
<organism evidence="2 3">
    <name type="scientific">Aurantiacibacter arachoides</name>
    <dbReference type="NCBI Taxonomy" id="1850444"/>
    <lineage>
        <taxon>Bacteria</taxon>
        <taxon>Pseudomonadati</taxon>
        <taxon>Pseudomonadota</taxon>
        <taxon>Alphaproteobacteria</taxon>
        <taxon>Sphingomonadales</taxon>
        <taxon>Erythrobacteraceae</taxon>
        <taxon>Aurantiacibacter</taxon>
    </lineage>
</organism>
<proteinExistence type="predicted"/>
<evidence type="ECO:0000313" key="2">
    <source>
        <dbReference type="EMBL" id="MXO93885.1"/>
    </source>
</evidence>
<feature type="domain" description="BLUF" evidence="1">
    <location>
        <begin position="1"/>
        <end position="79"/>
    </location>
</feature>
<accession>A0A845A179</accession>
<dbReference type="SUPFAM" id="SSF54975">
    <property type="entry name" value="Acylphosphatase/BLUF domain-like"/>
    <property type="match status" value="1"/>
</dbReference>
<dbReference type="PROSITE" id="PS50925">
    <property type="entry name" value="BLUF"/>
    <property type="match status" value="1"/>
</dbReference>
<dbReference type="SMART" id="SM01034">
    <property type="entry name" value="BLUF"/>
    <property type="match status" value="1"/>
</dbReference>
<dbReference type="Gene3D" id="3.30.70.100">
    <property type="match status" value="1"/>
</dbReference>
<dbReference type="InterPro" id="IPR007024">
    <property type="entry name" value="BLUF_domain"/>
</dbReference>
<evidence type="ECO:0000313" key="3">
    <source>
        <dbReference type="Proteomes" id="UP000460626"/>
    </source>
</evidence>
<dbReference type="EMBL" id="WTYH01000001">
    <property type="protein sequence ID" value="MXO93885.1"/>
    <property type="molecule type" value="Genomic_DNA"/>
</dbReference>
<dbReference type="Proteomes" id="UP000460626">
    <property type="component" value="Unassembled WGS sequence"/>
</dbReference>
<evidence type="ECO:0000259" key="1">
    <source>
        <dbReference type="PROSITE" id="PS50925"/>
    </source>
</evidence>
<dbReference type="GO" id="GO:0009882">
    <property type="term" value="F:blue light photoreceptor activity"/>
    <property type="evidence" value="ECO:0007669"/>
    <property type="project" value="InterPro"/>
</dbReference>
<gene>
    <name evidence="2" type="ORF">GRI62_09735</name>
</gene>
<name>A0A845A179_9SPHN</name>
<dbReference type="OrthoDB" id="196105at2"/>